<dbReference type="PANTHER" id="PTHR35569:SF1">
    <property type="entry name" value="CYANAMIDE HYDRATASE DDI2-RELATED"/>
    <property type="match status" value="1"/>
</dbReference>
<dbReference type="PANTHER" id="PTHR35569">
    <property type="entry name" value="CYANAMIDE HYDRATASE DDI2-RELATED"/>
    <property type="match status" value="1"/>
</dbReference>
<dbReference type="SUPFAM" id="SSF109604">
    <property type="entry name" value="HD-domain/PDEase-like"/>
    <property type="match status" value="1"/>
</dbReference>
<protein>
    <recommendedName>
        <fullName evidence="1">HD domain-containing protein</fullName>
    </recommendedName>
</protein>
<dbReference type="InterPro" id="IPR003607">
    <property type="entry name" value="HD/PDEase_dom"/>
</dbReference>
<dbReference type="Pfam" id="PF01966">
    <property type="entry name" value="HD"/>
    <property type="match status" value="1"/>
</dbReference>
<dbReference type="Proteomes" id="UP000761534">
    <property type="component" value="Unassembled WGS sequence"/>
</dbReference>
<dbReference type="InterPro" id="IPR006674">
    <property type="entry name" value="HD_domain"/>
</dbReference>
<reference evidence="2" key="1">
    <citation type="journal article" date="2019" name="G3 (Bethesda)">
        <title>Genome Assemblies of Two Rare Opportunistic Yeast Pathogens: Diutina rugosa (syn. Candida rugosa) and Trichomonascus ciferrii (syn. Candida ciferrii).</title>
        <authorList>
            <person name="Mixao V."/>
            <person name="Saus E."/>
            <person name="Hansen A.P."/>
            <person name="Lass-Florl C."/>
            <person name="Gabaldon T."/>
        </authorList>
    </citation>
    <scope>NUCLEOTIDE SEQUENCE</scope>
    <source>
        <strain evidence="2">CBS 4856</strain>
    </source>
</reference>
<dbReference type="Gene3D" id="1.10.3210.10">
    <property type="entry name" value="Hypothetical protein af1432"/>
    <property type="match status" value="1"/>
</dbReference>
<dbReference type="VEuPathDB" id="FungiDB:TRICI_002867"/>
<gene>
    <name evidence="2" type="ORF">TRICI_002867</name>
</gene>
<evidence type="ECO:0000313" key="3">
    <source>
        <dbReference type="Proteomes" id="UP000761534"/>
    </source>
</evidence>
<dbReference type="CDD" id="cd00077">
    <property type="entry name" value="HDc"/>
    <property type="match status" value="1"/>
</dbReference>
<keyword evidence="3" id="KW-1185">Reference proteome</keyword>
<dbReference type="OrthoDB" id="10033309at2759"/>
<dbReference type="EMBL" id="SWFS01000198">
    <property type="protein sequence ID" value="KAA8914579.1"/>
    <property type="molecule type" value="Genomic_DNA"/>
</dbReference>
<dbReference type="InterPro" id="IPR017771">
    <property type="entry name" value="Cyanamide_hydratase_HD"/>
</dbReference>
<dbReference type="NCBIfam" id="TIGR03401">
    <property type="entry name" value="cyanamide_fam"/>
    <property type="match status" value="1"/>
</dbReference>
<evidence type="ECO:0000313" key="2">
    <source>
        <dbReference type="EMBL" id="KAA8914579.1"/>
    </source>
</evidence>
<name>A0A642VBH4_9ASCO</name>
<organism evidence="2 3">
    <name type="scientific">Trichomonascus ciferrii</name>
    <dbReference type="NCBI Taxonomy" id="44093"/>
    <lineage>
        <taxon>Eukaryota</taxon>
        <taxon>Fungi</taxon>
        <taxon>Dikarya</taxon>
        <taxon>Ascomycota</taxon>
        <taxon>Saccharomycotina</taxon>
        <taxon>Dipodascomycetes</taxon>
        <taxon>Dipodascales</taxon>
        <taxon>Trichomonascaceae</taxon>
        <taxon>Trichomonascus</taxon>
        <taxon>Trichomonascus ciferrii complex</taxon>
    </lineage>
</organism>
<sequence>MAYGLETVDTLEDPNQTGYSKTLDMHQIPFPDSQIRKRARAYVRNELPPEIFNHSFRVYAIGMVILQVLEFEVDPETFFLASMFHDIGASPKNIPATKLSFEPYGGILARKWFLDEGLNQDQADSTVEAIMRHTMPPGKMIHACGQLLQLATAMDDIGDHGSLIDQETGDNIVMAYLRLRFNVYFSDSMKDEVAMKPGCITATRGEPYFSEIKNNMQMRRFGK</sequence>
<comment type="caution">
    <text evidence="2">The sequence shown here is derived from an EMBL/GenBank/DDBJ whole genome shotgun (WGS) entry which is preliminary data.</text>
</comment>
<proteinExistence type="predicted"/>
<dbReference type="AlphaFoldDB" id="A0A642VBH4"/>
<feature type="domain" description="HD" evidence="1">
    <location>
        <begin position="52"/>
        <end position="151"/>
    </location>
</feature>
<accession>A0A642VBH4</accession>
<evidence type="ECO:0000259" key="1">
    <source>
        <dbReference type="Pfam" id="PF01966"/>
    </source>
</evidence>